<evidence type="ECO:0000256" key="3">
    <source>
        <dbReference type="ARBA" id="ARBA00004856"/>
    </source>
</evidence>
<comment type="subcellular location">
    <subcellularLocation>
        <location evidence="2">Membrane</location>
        <topology evidence="2">Multi-pass membrane protein</topology>
    </subcellularLocation>
</comment>
<accession>A0A4R6UJG8</accession>
<reference evidence="10 11" key="1">
    <citation type="submission" date="2019-03" db="EMBL/GenBank/DDBJ databases">
        <title>Genomic Encyclopedia of Type Strains, Phase IV (KMG-IV): sequencing the most valuable type-strain genomes for metagenomic binning, comparative biology and taxonomic classification.</title>
        <authorList>
            <person name="Goeker M."/>
        </authorList>
    </citation>
    <scope>NUCLEOTIDE SEQUENCE [LARGE SCALE GENOMIC DNA]</scope>
    <source>
        <strain evidence="10 11">DSM 103792</strain>
    </source>
</reference>
<protein>
    <recommendedName>
        <fullName evidence="4">Methylamine utilization protein MauE</fullName>
    </recommendedName>
</protein>
<evidence type="ECO:0000313" key="11">
    <source>
        <dbReference type="Proteomes" id="UP000295375"/>
    </source>
</evidence>
<evidence type="ECO:0000256" key="1">
    <source>
        <dbReference type="ARBA" id="ARBA00003475"/>
    </source>
</evidence>
<comment type="function">
    <text evidence="1">May be specifically involved in the processing, transport, and/or maturation of the MADH beta-subunit.</text>
</comment>
<dbReference type="InterPro" id="IPR009908">
    <property type="entry name" value="Methylamine_util_MauE"/>
</dbReference>
<evidence type="ECO:0000256" key="5">
    <source>
        <dbReference type="ARBA" id="ARBA00022692"/>
    </source>
</evidence>
<gene>
    <name evidence="10" type="ORF">EV696_11441</name>
</gene>
<name>A0A4R6UJG8_9GAMM</name>
<evidence type="ECO:0000256" key="4">
    <source>
        <dbReference type="ARBA" id="ARBA00019078"/>
    </source>
</evidence>
<dbReference type="Pfam" id="PF07291">
    <property type="entry name" value="MauE"/>
    <property type="match status" value="1"/>
</dbReference>
<evidence type="ECO:0000259" key="9">
    <source>
        <dbReference type="Pfam" id="PF07291"/>
    </source>
</evidence>
<keyword evidence="7 8" id="KW-0472">Membrane</keyword>
<evidence type="ECO:0000256" key="8">
    <source>
        <dbReference type="SAM" id="Phobius"/>
    </source>
</evidence>
<dbReference type="GO" id="GO:0016020">
    <property type="term" value="C:membrane"/>
    <property type="evidence" value="ECO:0007669"/>
    <property type="project" value="UniProtKB-SubCell"/>
</dbReference>
<dbReference type="RefSeq" id="WP_133591944.1">
    <property type="nucleotide sequence ID" value="NZ_CP037953.1"/>
</dbReference>
<evidence type="ECO:0000313" key="10">
    <source>
        <dbReference type="EMBL" id="TDQ46256.1"/>
    </source>
</evidence>
<dbReference type="Proteomes" id="UP000295375">
    <property type="component" value="Unassembled WGS sequence"/>
</dbReference>
<feature type="transmembrane region" description="Helical" evidence="8">
    <location>
        <begin position="145"/>
        <end position="168"/>
    </location>
</feature>
<organism evidence="10 11">
    <name type="scientific">Permianibacter aggregans</name>
    <dbReference type="NCBI Taxonomy" id="1510150"/>
    <lineage>
        <taxon>Bacteria</taxon>
        <taxon>Pseudomonadati</taxon>
        <taxon>Pseudomonadota</taxon>
        <taxon>Gammaproteobacteria</taxon>
        <taxon>Pseudomonadales</taxon>
        <taxon>Pseudomonadaceae</taxon>
        <taxon>Permianibacter</taxon>
    </lineage>
</organism>
<feature type="transmembrane region" description="Helical" evidence="8">
    <location>
        <begin position="47"/>
        <end position="67"/>
    </location>
</feature>
<dbReference type="GO" id="GO:0030416">
    <property type="term" value="P:methylamine metabolic process"/>
    <property type="evidence" value="ECO:0007669"/>
    <property type="project" value="InterPro"/>
</dbReference>
<sequence length="174" mass="19639">MISEMGSEICRLLILLTLLLSSYHKLCDWRGFAASLVEDFRVPKQSGIVSAIVIIAIEALTALMILSGEPWQIVGLYLAAALFLLLSLVLARVLYHKQRVFCQCFGRSRYPISSLDLLRNGIYFFVAVFAAIVDAAIALTWLEQAMLFLIALPIFLLTIHLNELQWLLQEQTHE</sequence>
<keyword evidence="5 8" id="KW-0812">Transmembrane</keyword>
<comment type="caution">
    <text evidence="10">The sequence shown here is derived from an EMBL/GenBank/DDBJ whole genome shotgun (WGS) entry which is preliminary data.</text>
</comment>
<feature type="transmembrane region" description="Helical" evidence="8">
    <location>
        <begin position="116"/>
        <end position="139"/>
    </location>
</feature>
<dbReference type="EMBL" id="SNYM01000014">
    <property type="protein sequence ID" value="TDQ46256.1"/>
    <property type="molecule type" value="Genomic_DNA"/>
</dbReference>
<keyword evidence="6 8" id="KW-1133">Transmembrane helix</keyword>
<comment type="pathway">
    <text evidence="3">One-carbon metabolism; methylamine degradation.</text>
</comment>
<evidence type="ECO:0000256" key="2">
    <source>
        <dbReference type="ARBA" id="ARBA00004141"/>
    </source>
</evidence>
<evidence type="ECO:0000256" key="6">
    <source>
        <dbReference type="ARBA" id="ARBA00022989"/>
    </source>
</evidence>
<proteinExistence type="predicted"/>
<feature type="domain" description="Methylamine utilisation protein MauE" evidence="9">
    <location>
        <begin position="7"/>
        <end position="131"/>
    </location>
</feature>
<evidence type="ECO:0000256" key="7">
    <source>
        <dbReference type="ARBA" id="ARBA00023136"/>
    </source>
</evidence>
<feature type="transmembrane region" description="Helical" evidence="8">
    <location>
        <begin position="73"/>
        <end position="95"/>
    </location>
</feature>
<dbReference type="AlphaFoldDB" id="A0A4R6UJG8"/>
<keyword evidence="11" id="KW-1185">Reference proteome</keyword>